<dbReference type="GO" id="GO:0005829">
    <property type="term" value="C:cytosol"/>
    <property type="evidence" value="ECO:0007669"/>
    <property type="project" value="TreeGrafter"/>
</dbReference>
<accession>A0A9X0R6M2</accession>
<dbReference type="InterPro" id="IPR002173">
    <property type="entry name" value="Carboh/pur_kinase_PfkB_CS"/>
</dbReference>
<dbReference type="InterPro" id="IPR050306">
    <property type="entry name" value="PfkB_Carbo_kinase"/>
</dbReference>
<evidence type="ECO:0000313" key="17">
    <source>
        <dbReference type="Proteomes" id="UP000615796"/>
    </source>
</evidence>
<evidence type="ECO:0000259" key="15">
    <source>
        <dbReference type="Pfam" id="PF00294"/>
    </source>
</evidence>
<gene>
    <name evidence="16" type="ORF">H8Q88_05550</name>
</gene>
<proteinExistence type="inferred from homology"/>
<evidence type="ECO:0000256" key="6">
    <source>
        <dbReference type="ARBA" id="ARBA00023277"/>
    </source>
</evidence>
<comment type="similarity">
    <text evidence="1">Belongs to the carbohydrate kinase PfkB family.</text>
</comment>
<organism evidence="16 17">
    <name type="scientific">Vibrio metschnikovii</name>
    <dbReference type="NCBI Taxonomy" id="28172"/>
    <lineage>
        <taxon>Bacteria</taxon>
        <taxon>Pseudomonadati</taxon>
        <taxon>Pseudomonadota</taxon>
        <taxon>Gammaproteobacteria</taxon>
        <taxon>Vibrionales</taxon>
        <taxon>Vibrionaceae</taxon>
        <taxon>Vibrio</taxon>
    </lineage>
</organism>
<dbReference type="InterPro" id="IPR029056">
    <property type="entry name" value="Ribokinase-like"/>
</dbReference>
<evidence type="ECO:0000256" key="7">
    <source>
        <dbReference type="ARBA" id="ARBA00043951"/>
    </source>
</evidence>
<dbReference type="RefSeq" id="WP_187025525.1">
    <property type="nucleotide sequence ID" value="NZ_CAWQCL010000056.1"/>
</dbReference>
<dbReference type="PANTHER" id="PTHR43085:SF15">
    <property type="entry name" value="2-DEHYDRO-3-DEOXYGLUCONOKINASE"/>
    <property type="match status" value="1"/>
</dbReference>
<dbReference type="Pfam" id="PF00294">
    <property type="entry name" value="PfkB"/>
    <property type="match status" value="1"/>
</dbReference>
<reference evidence="16" key="1">
    <citation type="submission" date="2020-08" db="EMBL/GenBank/DDBJ databases">
        <title>Genome Sequencing and Pan-Genome Analysis of Migratory bird Vibrio Strains, Inner Mongolia.</title>
        <authorList>
            <person name="Zheng L."/>
        </authorList>
    </citation>
    <scope>NUCLEOTIDE SEQUENCE</scope>
    <source>
        <strain evidence="16">M13F</strain>
    </source>
</reference>
<comment type="function">
    <text evidence="10">Catalyzes the phosphorylation of 2-keto-3-deoxygluconate (KDG) to produce 2-keto-3-deoxy-6-phosphogluconate (KDPG).</text>
</comment>
<dbReference type="AlphaFoldDB" id="A0A9X0R6M2"/>
<keyword evidence="3" id="KW-0547">Nucleotide-binding</keyword>
<evidence type="ECO:0000256" key="3">
    <source>
        <dbReference type="ARBA" id="ARBA00022741"/>
    </source>
</evidence>
<dbReference type="EMBL" id="JACRUP010000002">
    <property type="protein sequence ID" value="MBC5850422.1"/>
    <property type="molecule type" value="Genomic_DNA"/>
</dbReference>
<protein>
    <recommendedName>
        <fullName evidence="12">2-dehydro-3-deoxygluconokinase</fullName>
        <ecNumber evidence="11">2.7.1.45</ecNumber>
    </recommendedName>
    <alternativeName>
        <fullName evidence="13">2-keto-3-deoxygluconokinase</fullName>
    </alternativeName>
    <alternativeName>
        <fullName evidence="14">3-deoxy-2-oxo-D-gluconate kinase</fullName>
    </alternativeName>
    <alternativeName>
        <fullName evidence="8">KDG kinase</fullName>
    </alternativeName>
</protein>
<keyword evidence="5" id="KW-0067">ATP-binding</keyword>
<dbReference type="GO" id="GO:0005524">
    <property type="term" value="F:ATP binding"/>
    <property type="evidence" value="ECO:0007669"/>
    <property type="project" value="UniProtKB-KW"/>
</dbReference>
<dbReference type="Gene3D" id="3.40.1190.20">
    <property type="match status" value="1"/>
</dbReference>
<evidence type="ECO:0000256" key="10">
    <source>
        <dbReference type="ARBA" id="ARBA00054997"/>
    </source>
</evidence>
<evidence type="ECO:0000256" key="8">
    <source>
        <dbReference type="ARBA" id="ARBA00044254"/>
    </source>
</evidence>
<keyword evidence="2" id="KW-0808">Transferase</keyword>
<dbReference type="GO" id="GO:0008673">
    <property type="term" value="F:2-dehydro-3-deoxygluconokinase activity"/>
    <property type="evidence" value="ECO:0007669"/>
    <property type="project" value="UniProtKB-EC"/>
</dbReference>
<dbReference type="PANTHER" id="PTHR43085">
    <property type="entry name" value="HEXOKINASE FAMILY MEMBER"/>
    <property type="match status" value="1"/>
</dbReference>
<evidence type="ECO:0000313" key="16">
    <source>
        <dbReference type="EMBL" id="MBC5850422.1"/>
    </source>
</evidence>
<evidence type="ECO:0000256" key="9">
    <source>
        <dbReference type="ARBA" id="ARBA00050729"/>
    </source>
</evidence>
<dbReference type="GO" id="GO:0019698">
    <property type="term" value="P:D-galacturonate catabolic process"/>
    <property type="evidence" value="ECO:0007669"/>
    <property type="project" value="TreeGrafter"/>
</dbReference>
<evidence type="ECO:0000256" key="11">
    <source>
        <dbReference type="ARBA" id="ARBA00066369"/>
    </source>
</evidence>
<evidence type="ECO:0000256" key="12">
    <source>
        <dbReference type="ARBA" id="ARBA00067931"/>
    </source>
</evidence>
<evidence type="ECO:0000256" key="14">
    <source>
        <dbReference type="ARBA" id="ARBA00080545"/>
    </source>
</evidence>
<dbReference type="EC" id="2.7.1.45" evidence="11"/>
<dbReference type="CDD" id="cd01166">
    <property type="entry name" value="KdgK"/>
    <property type="match status" value="1"/>
</dbReference>
<dbReference type="GO" id="GO:0042840">
    <property type="term" value="P:D-glucuronate catabolic process"/>
    <property type="evidence" value="ECO:0007669"/>
    <property type="project" value="TreeGrafter"/>
</dbReference>
<dbReference type="FunFam" id="3.40.1190.20:FF:000011">
    <property type="entry name" value="2-dehydro-3-deoxygluconokinase, putative"/>
    <property type="match status" value="1"/>
</dbReference>
<evidence type="ECO:0000256" key="1">
    <source>
        <dbReference type="ARBA" id="ARBA00010688"/>
    </source>
</evidence>
<comment type="caution">
    <text evidence="16">The sequence shown here is derived from an EMBL/GenBank/DDBJ whole genome shotgun (WGS) entry which is preliminary data.</text>
</comment>
<evidence type="ECO:0000256" key="2">
    <source>
        <dbReference type="ARBA" id="ARBA00022679"/>
    </source>
</evidence>
<dbReference type="Proteomes" id="UP000615796">
    <property type="component" value="Unassembled WGS sequence"/>
</dbReference>
<keyword evidence="6" id="KW-0119">Carbohydrate metabolism</keyword>
<name>A0A9X0R6M2_VIBME</name>
<evidence type="ECO:0000256" key="4">
    <source>
        <dbReference type="ARBA" id="ARBA00022777"/>
    </source>
</evidence>
<feature type="domain" description="Carbohydrate kinase PfkB" evidence="15">
    <location>
        <begin position="5"/>
        <end position="302"/>
    </location>
</feature>
<comment type="catalytic activity">
    <reaction evidence="9">
        <text>2-dehydro-3-deoxy-D-gluconate + ATP = 2-dehydro-3-deoxy-6-phospho-D-gluconate + ADP + H(+)</text>
        <dbReference type="Rhea" id="RHEA:14797"/>
        <dbReference type="ChEBI" id="CHEBI:15378"/>
        <dbReference type="ChEBI" id="CHEBI:30616"/>
        <dbReference type="ChEBI" id="CHEBI:57569"/>
        <dbReference type="ChEBI" id="CHEBI:57990"/>
        <dbReference type="ChEBI" id="CHEBI:456216"/>
        <dbReference type="EC" id="2.7.1.45"/>
    </reaction>
</comment>
<comment type="pathway">
    <text evidence="7">Carbohydrate acid metabolism; 2-dehydro-3-deoxy-D-gluconate degradation; D-glyceraldehyde 3-phosphate and pyruvate from 2-dehydro-3-deoxy-D-gluconate: step 1/2.</text>
</comment>
<dbReference type="GO" id="GO:0006974">
    <property type="term" value="P:DNA damage response"/>
    <property type="evidence" value="ECO:0007669"/>
    <property type="project" value="TreeGrafter"/>
</dbReference>
<dbReference type="SUPFAM" id="SSF53613">
    <property type="entry name" value="Ribokinase-like"/>
    <property type="match status" value="1"/>
</dbReference>
<dbReference type="PROSITE" id="PS00584">
    <property type="entry name" value="PFKB_KINASES_2"/>
    <property type="match status" value="1"/>
</dbReference>
<evidence type="ECO:0000256" key="5">
    <source>
        <dbReference type="ARBA" id="ARBA00022840"/>
    </source>
</evidence>
<evidence type="ECO:0000256" key="13">
    <source>
        <dbReference type="ARBA" id="ARBA00075711"/>
    </source>
</evidence>
<dbReference type="InterPro" id="IPR011611">
    <property type="entry name" value="PfkB_dom"/>
</dbReference>
<keyword evidence="4 16" id="KW-0418">Kinase</keyword>
<keyword evidence="17" id="KW-1185">Reference proteome</keyword>
<sequence length="310" mass="34531">MKVNRVAIIGECMVELQKVDGQLKQSFGGDTLNTAVYLSRLTQSYGITTSYLTGLGIDPFSKEMLHNWQQEGINTDLVQISETKLPGIYAIETTPEGERSFYYWRHDSAAKYWLREHKLLSLAQKLSQHQVIYLSGISLAILPADCRDTLIELLTLCRKGGVQIVFDNNYRPALWSSVEEARHAYERILRLTNIAFLTFDDEKMLYGDTHEQQAIERTQAFAVSEIVIKRGADDCYVVVGDDWFSVPSSDVDVKKIIDTTAAGDSFSAGYLAKRLTGGNPLQSAIAGHTLAGAVIQHRGAIITHNAMPKL</sequence>